<keyword evidence="4" id="KW-1185">Reference proteome</keyword>
<sequence>MSVSPANNNPAMIYQPVSGLVDDAFDAEGQIKPHWHYLLGSLDELGAEAFAERQQKALRILRDDGATYNIYGDTSSPAHTWGLDLVPNIISSDDWADVEAGLLERAELFNLLLRDIYGQRRLIKTGVIPPEALFCHRGFLRACHGIQLPGDHDLIIHAVDLMRGADGRMWVLGDRTQSPSGAGYALENRTVMSRVFPSLFRDSHVHRLAAFFQRLRAKLISLSPNIHQPRVAVLTPGAHNETYFEHAYMANYLGFPLVQSDDLVVRNGFLWMKSLDGLSRVDVLLRRVDDWFCDPVELRSDSRLGVAGLLEVVRAGNLVVANPLGSGVLENPVFLRYLPEIAKALLGRELRLPSVPTYWCGDQNDLDFVQKNFSDLVIKPVYRNIDSRSVQVAGLSADEQQQLLAKIKAEPLQYVAQPMVVAGHIPTFENGNALVPRPAILRSFAVASDSSYTLMPGGLTRVGNSENSFVIANQAGARSKDTWVVASEPERVPADSAQDDSVVVREADLISLPSRVVENLFWMGRYAERAETTLRMLRTTFMLLNGEEPISDAVKQPLLQALLAVAAIPPADEASDNRFVAAEQRLQQLVSDGSLTNSIATSLNAMLYCADETKELLSSDTFRVINDIRDALQVLPGNLNASLGSAPEEALDPLVTALMAFAGLTQESMSRGFGWRFMEMGRRLERAQQISLAVNYLLVPEFSSQDQNKLAEALLLSLESLISYRRRYRGRMVLDTSLDLVLLDSSNPRSLIYQLGQLGEHLRALPKAAVGLHELSREERTLLETEVLIKLASLKNLVQTDAGLRPHLLETMSRCRELLAEISEQITDKYFDHREASQQLVHSNRESL</sequence>
<accession>A0A9X2WD32</accession>
<dbReference type="Pfam" id="PF14403">
    <property type="entry name" value="CP_ATPgrasp_2"/>
    <property type="match status" value="1"/>
</dbReference>
<dbReference type="Pfam" id="PF04168">
    <property type="entry name" value="Alpha-E"/>
    <property type="match status" value="1"/>
</dbReference>
<reference evidence="3" key="2">
    <citation type="submission" date="2022-08" db="EMBL/GenBank/DDBJ databases">
        <authorList>
            <person name="Dong C."/>
        </authorList>
    </citation>
    <scope>NUCLEOTIDE SEQUENCE</scope>
    <source>
        <strain evidence="3">59MF3M-4</strain>
    </source>
</reference>
<dbReference type="EMBL" id="JAOANI010000012">
    <property type="protein sequence ID" value="MCT7358064.1"/>
    <property type="molecule type" value="Genomic_DNA"/>
</dbReference>
<evidence type="ECO:0000259" key="1">
    <source>
        <dbReference type="Pfam" id="PF04168"/>
    </source>
</evidence>
<dbReference type="Proteomes" id="UP001147830">
    <property type="component" value="Unassembled WGS sequence"/>
</dbReference>
<dbReference type="InterPro" id="IPR051680">
    <property type="entry name" value="ATP-dep_Glu-Cys_Ligase-2"/>
</dbReference>
<gene>
    <name evidence="3" type="ORF">NYR02_03390</name>
</gene>
<proteinExistence type="predicted"/>
<name>A0A9X2WD32_9GAMM</name>
<dbReference type="Gene3D" id="3.30.1490.270">
    <property type="match status" value="1"/>
</dbReference>
<dbReference type="SUPFAM" id="SSF56059">
    <property type="entry name" value="Glutathione synthetase ATP-binding domain-like"/>
    <property type="match status" value="1"/>
</dbReference>
<feature type="domain" description="Circularly permuted ATP-grasp type 2" evidence="2">
    <location>
        <begin position="87"/>
        <end position="462"/>
    </location>
</feature>
<protein>
    <submittedName>
        <fullName evidence="3">Circularly permuted type 2 ATP-grasp protein</fullName>
    </submittedName>
</protein>
<evidence type="ECO:0000259" key="2">
    <source>
        <dbReference type="Pfam" id="PF14403"/>
    </source>
</evidence>
<organism evidence="3 4">
    <name type="scientific">Thalassolituus pacificus</name>
    <dbReference type="NCBI Taxonomy" id="2975440"/>
    <lineage>
        <taxon>Bacteria</taxon>
        <taxon>Pseudomonadati</taxon>
        <taxon>Pseudomonadota</taxon>
        <taxon>Gammaproteobacteria</taxon>
        <taxon>Oceanospirillales</taxon>
        <taxon>Oceanospirillaceae</taxon>
        <taxon>Thalassolituus</taxon>
    </lineage>
</organism>
<reference evidence="3" key="1">
    <citation type="journal article" date="2022" name="Front. Microbiol.">
        <title>Genome-based taxonomic rearrangement of Oceanobacter-related bacteria including the description of Thalassolituus hydrocarbonoclasticus sp. nov. and Thalassolituus pacificus sp. nov. and emended description of the genus Thalassolituus.</title>
        <authorList>
            <person name="Dong C."/>
            <person name="Wei L."/>
            <person name="Wang J."/>
            <person name="Lai Q."/>
            <person name="Huang Z."/>
            <person name="Shao Z."/>
        </authorList>
    </citation>
    <scope>NUCLEOTIDE SEQUENCE</scope>
    <source>
        <strain evidence="3">59MF3M-4</strain>
    </source>
</reference>
<dbReference type="AlphaFoldDB" id="A0A9X2WD32"/>
<dbReference type="Gene3D" id="3.40.50.11290">
    <property type="match status" value="1"/>
</dbReference>
<feature type="domain" description="DUF403" evidence="1">
    <location>
        <begin position="512"/>
        <end position="831"/>
    </location>
</feature>
<dbReference type="InterPro" id="IPR025841">
    <property type="entry name" value="CP_ATPgrasp_2"/>
</dbReference>
<dbReference type="PANTHER" id="PTHR34595:SF2">
    <property type="entry name" value="BLR2978 PROTEIN"/>
    <property type="match status" value="1"/>
</dbReference>
<dbReference type="InterPro" id="IPR007296">
    <property type="entry name" value="DUF403"/>
</dbReference>
<evidence type="ECO:0000313" key="4">
    <source>
        <dbReference type="Proteomes" id="UP001147830"/>
    </source>
</evidence>
<dbReference type="RefSeq" id="WP_260974987.1">
    <property type="nucleotide sequence ID" value="NZ_JAOANI010000012.1"/>
</dbReference>
<dbReference type="PANTHER" id="PTHR34595">
    <property type="entry name" value="BLR5612 PROTEIN"/>
    <property type="match status" value="1"/>
</dbReference>
<evidence type="ECO:0000313" key="3">
    <source>
        <dbReference type="EMBL" id="MCT7358064.1"/>
    </source>
</evidence>
<comment type="caution">
    <text evidence="3">The sequence shown here is derived from an EMBL/GenBank/DDBJ whole genome shotgun (WGS) entry which is preliminary data.</text>
</comment>